<proteinExistence type="inferred from homology"/>
<name>A0A5B9PA38_9BACT</name>
<dbReference type="PANTHER" id="PTHR34039">
    <property type="entry name" value="UPF0102 PROTEIN YRAN"/>
    <property type="match status" value="1"/>
</dbReference>
<sequence length="124" mass="14226">MPLGRRGERAAERFLLKQGYWIVERSFGEKVGEIDLIVSDGWTVVFVEVKTRTSDVAGDPAEAVDLKKQRHITQTARLFATKNRLENTSLRFDVVGILWPDLSRPPHIYHYVDAFEATGDFQMF</sequence>
<gene>
    <name evidence="3" type="ORF">MFFC18_22290</name>
</gene>
<reference evidence="3 4" key="1">
    <citation type="submission" date="2019-08" db="EMBL/GenBank/DDBJ databases">
        <title>Deep-cultivation of Planctomycetes and their phenomic and genomic characterization uncovers novel biology.</title>
        <authorList>
            <person name="Wiegand S."/>
            <person name="Jogler M."/>
            <person name="Boedeker C."/>
            <person name="Pinto D."/>
            <person name="Vollmers J."/>
            <person name="Rivas-Marin E."/>
            <person name="Kohn T."/>
            <person name="Peeters S.H."/>
            <person name="Heuer A."/>
            <person name="Rast P."/>
            <person name="Oberbeckmann S."/>
            <person name="Bunk B."/>
            <person name="Jeske O."/>
            <person name="Meyerdierks A."/>
            <person name="Storesund J.E."/>
            <person name="Kallscheuer N."/>
            <person name="Luecker S."/>
            <person name="Lage O.M."/>
            <person name="Pohl T."/>
            <person name="Merkel B.J."/>
            <person name="Hornburger P."/>
            <person name="Mueller R.-W."/>
            <person name="Bruemmer F."/>
            <person name="Labrenz M."/>
            <person name="Spormann A.M."/>
            <person name="Op den Camp H."/>
            <person name="Overmann J."/>
            <person name="Amann R."/>
            <person name="Jetten M.S.M."/>
            <person name="Mascher T."/>
            <person name="Medema M.H."/>
            <person name="Devos D.P."/>
            <person name="Kaster A.-K."/>
            <person name="Ovreas L."/>
            <person name="Rohde M."/>
            <person name="Galperin M.Y."/>
            <person name="Jogler C."/>
        </authorList>
    </citation>
    <scope>NUCLEOTIDE SEQUENCE [LARGE SCALE GENOMIC DNA]</scope>
    <source>
        <strain evidence="3 4">FC18</strain>
    </source>
</reference>
<dbReference type="STRING" id="980251.GCA_001642875_00078"/>
<dbReference type="NCBIfam" id="NF009150">
    <property type="entry name" value="PRK12497.1-3"/>
    <property type="match status" value="1"/>
</dbReference>
<keyword evidence="4" id="KW-1185">Reference proteome</keyword>
<dbReference type="GO" id="GO:0003676">
    <property type="term" value="F:nucleic acid binding"/>
    <property type="evidence" value="ECO:0007669"/>
    <property type="project" value="InterPro"/>
</dbReference>
<dbReference type="KEGG" id="mff:MFFC18_22290"/>
<evidence type="ECO:0000313" key="3">
    <source>
        <dbReference type="EMBL" id="QEG22349.1"/>
    </source>
</evidence>
<dbReference type="CDD" id="cd20736">
    <property type="entry name" value="PoNe_Nuclease"/>
    <property type="match status" value="1"/>
</dbReference>
<dbReference type="NCBIfam" id="TIGR00252">
    <property type="entry name" value="YraN family protein"/>
    <property type="match status" value="1"/>
</dbReference>
<dbReference type="SUPFAM" id="SSF52980">
    <property type="entry name" value="Restriction endonuclease-like"/>
    <property type="match status" value="1"/>
</dbReference>
<organism evidence="3 4">
    <name type="scientific">Mariniblastus fucicola</name>
    <dbReference type="NCBI Taxonomy" id="980251"/>
    <lineage>
        <taxon>Bacteria</taxon>
        <taxon>Pseudomonadati</taxon>
        <taxon>Planctomycetota</taxon>
        <taxon>Planctomycetia</taxon>
        <taxon>Pirellulales</taxon>
        <taxon>Pirellulaceae</taxon>
        <taxon>Mariniblastus</taxon>
    </lineage>
</organism>
<dbReference type="Gene3D" id="3.40.1350.10">
    <property type="match status" value="1"/>
</dbReference>
<evidence type="ECO:0000313" key="4">
    <source>
        <dbReference type="Proteomes" id="UP000322214"/>
    </source>
</evidence>
<accession>A0A5B9PA38</accession>
<comment type="similarity">
    <text evidence="1 2">Belongs to the UPF0102 family.</text>
</comment>
<dbReference type="OrthoDB" id="9802516at2"/>
<dbReference type="Pfam" id="PF02021">
    <property type="entry name" value="UPF0102"/>
    <property type="match status" value="1"/>
</dbReference>
<dbReference type="HAMAP" id="MF_00048">
    <property type="entry name" value="UPF0102"/>
    <property type="match status" value="1"/>
</dbReference>
<dbReference type="InterPro" id="IPR011856">
    <property type="entry name" value="tRNA_endonuc-like_dom_sf"/>
</dbReference>
<dbReference type="EMBL" id="CP042912">
    <property type="protein sequence ID" value="QEG22349.1"/>
    <property type="molecule type" value="Genomic_DNA"/>
</dbReference>
<evidence type="ECO:0000256" key="1">
    <source>
        <dbReference type="ARBA" id="ARBA00006738"/>
    </source>
</evidence>
<protein>
    <recommendedName>
        <fullName evidence="2">UPF0102 protein MFFC18_22290</fullName>
    </recommendedName>
</protein>
<dbReference type="InterPro" id="IPR011335">
    <property type="entry name" value="Restrct_endonuc-II-like"/>
</dbReference>
<dbReference type="AlphaFoldDB" id="A0A5B9PA38"/>
<dbReference type="InterPro" id="IPR003509">
    <property type="entry name" value="UPF0102_YraN-like"/>
</dbReference>
<dbReference type="PANTHER" id="PTHR34039:SF1">
    <property type="entry name" value="UPF0102 PROTEIN YRAN"/>
    <property type="match status" value="1"/>
</dbReference>
<evidence type="ECO:0000256" key="2">
    <source>
        <dbReference type="HAMAP-Rule" id="MF_00048"/>
    </source>
</evidence>
<dbReference type="Proteomes" id="UP000322214">
    <property type="component" value="Chromosome"/>
</dbReference>